<keyword evidence="3" id="KW-1185">Reference proteome</keyword>
<dbReference type="OrthoDB" id="10542359at2759"/>
<organism evidence="2 3">
    <name type="scientific">Trema orientale</name>
    <name type="common">Charcoal tree</name>
    <name type="synonym">Celtis orientalis</name>
    <dbReference type="NCBI Taxonomy" id="63057"/>
    <lineage>
        <taxon>Eukaryota</taxon>
        <taxon>Viridiplantae</taxon>
        <taxon>Streptophyta</taxon>
        <taxon>Embryophyta</taxon>
        <taxon>Tracheophyta</taxon>
        <taxon>Spermatophyta</taxon>
        <taxon>Magnoliopsida</taxon>
        <taxon>eudicotyledons</taxon>
        <taxon>Gunneridae</taxon>
        <taxon>Pentapetalae</taxon>
        <taxon>rosids</taxon>
        <taxon>fabids</taxon>
        <taxon>Rosales</taxon>
        <taxon>Cannabaceae</taxon>
        <taxon>Trema</taxon>
    </lineage>
</organism>
<evidence type="ECO:0000313" key="2">
    <source>
        <dbReference type="EMBL" id="PON82105.1"/>
    </source>
</evidence>
<protein>
    <submittedName>
        <fullName evidence="2">Uncharacterized protein</fullName>
    </submittedName>
</protein>
<feature type="region of interest" description="Disordered" evidence="1">
    <location>
        <begin position="1"/>
        <end position="61"/>
    </location>
</feature>
<proteinExistence type="predicted"/>
<evidence type="ECO:0000313" key="3">
    <source>
        <dbReference type="Proteomes" id="UP000237000"/>
    </source>
</evidence>
<dbReference type="EMBL" id="JXTC01000202">
    <property type="protein sequence ID" value="PON82105.1"/>
    <property type="molecule type" value="Genomic_DNA"/>
</dbReference>
<gene>
    <name evidence="2" type="ORF">TorRG33x02_221000</name>
</gene>
<comment type="caution">
    <text evidence="2">The sequence shown here is derived from an EMBL/GenBank/DDBJ whole genome shotgun (WGS) entry which is preliminary data.</text>
</comment>
<evidence type="ECO:0000256" key="1">
    <source>
        <dbReference type="SAM" id="MobiDB-lite"/>
    </source>
</evidence>
<accession>A0A2P5E984</accession>
<name>A0A2P5E984_TREOI</name>
<dbReference type="AlphaFoldDB" id="A0A2P5E984"/>
<feature type="compositionally biased region" description="Acidic residues" evidence="1">
    <location>
        <begin position="14"/>
        <end position="24"/>
    </location>
</feature>
<dbReference type="InParanoid" id="A0A2P5E984"/>
<sequence>MIYTVTSGTRVEEEGIEGEEDDENNKEAAQAKRTTEEAGIFDGPTNEPEFNPEEQPSDAMPRSRTFYIELKANITELKANQVTLNEIG</sequence>
<reference evidence="3" key="1">
    <citation type="submission" date="2016-06" db="EMBL/GenBank/DDBJ databases">
        <title>Parallel loss of symbiosis genes in relatives of nitrogen-fixing non-legume Parasponia.</title>
        <authorList>
            <person name="Van Velzen R."/>
            <person name="Holmer R."/>
            <person name="Bu F."/>
            <person name="Rutten L."/>
            <person name="Van Zeijl A."/>
            <person name="Liu W."/>
            <person name="Santuari L."/>
            <person name="Cao Q."/>
            <person name="Sharma T."/>
            <person name="Shen D."/>
            <person name="Roswanjaya Y."/>
            <person name="Wardhani T."/>
            <person name="Kalhor M.S."/>
            <person name="Jansen J."/>
            <person name="Van den Hoogen J."/>
            <person name="Gungor B."/>
            <person name="Hartog M."/>
            <person name="Hontelez J."/>
            <person name="Verver J."/>
            <person name="Yang W.-C."/>
            <person name="Schijlen E."/>
            <person name="Repin R."/>
            <person name="Schilthuizen M."/>
            <person name="Schranz E."/>
            <person name="Heidstra R."/>
            <person name="Miyata K."/>
            <person name="Fedorova E."/>
            <person name="Kohlen W."/>
            <person name="Bisseling T."/>
            <person name="Smit S."/>
            <person name="Geurts R."/>
        </authorList>
    </citation>
    <scope>NUCLEOTIDE SEQUENCE [LARGE SCALE GENOMIC DNA]</scope>
    <source>
        <strain evidence="3">cv. RG33-2</strain>
    </source>
</reference>
<dbReference type="Proteomes" id="UP000237000">
    <property type="component" value="Unassembled WGS sequence"/>
</dbReference>
<feature type="compositionally biased region" description="Basic and acidic residues" evidence="1">
    <location>
        <begin position="25"/>
        <end position="36"/>
    </location>
</feature>